<keyword evidence="9" id="KW-0732">Signal</keyword>
<dbReference type="InterPro" id="IPR003663">
    <property type="entry name" value="Sugar/inositol_transpt"/>
</dbReference>
<comment type="caution">
    <text evidence="11">The sequence shown here is derived from an EMBL/GenBank/DDBJ whole genome shotgun (WGS) entry which is preliminary data.</text>
</comment>
<dbReference type="PRINTS" id="PR00171">
    <property type="entry name" value="SUGRTRNSPORT"/>
</dbReference>
<evidence type="ECO:0000313" key="11">
    <source>
        <dbReference type="EMBL" id="MFC3230870.1"/>
    </source>
</evidence>
<feature type="transmembrane region" description="Helical" evidence="8">
    <location>
        <begin position="294"/>
        <end position="316"/>
    </location>
</feature>
<keyword evidence="12" id="KW-1185">Reference proteome</keyword>
<dbReference type="EMBL" id="JBHRTR010000050">
    <property type="protein sequence ID" value="MFC3230870.1"/>
    <property type="molecule type" value="Genomic_DNA"/>
</dbReference>
<evidence type="ECO:0000259" key="10">
    <source>
        <dbReference type="PROSITE" id="PS50850"/>
    </source>
</evidence>
<feature type="transmembrane region" description="Helical" evidence="8">
    <location>
        <begin position="234"/>
        <end position="255"/>
    </location>
</feature>
<evidence type="ECO:0000256" key="8">
    <source>
        <dbReference type="SAM" id="Phobius"/>
    </source>
</evidence>
<feature type="transmembrane region" description="Helical" evidence="8">
    <location>
        <begin position="95"/>
        <end position="116"/>
    </location>
</feature>
<protein>
    <submittedName>
        <fullName evidence="11">MFS transporter</fullName>
    </submittedName>
</protein>
<feature type="transmembrane region" description="Helical" evidence="8">
    <location>
        <begin position="69"/>
        <end position="89"/>
    </location>
</feature>
<feature type="region of interest" description="Disordered" evidence="7">
    <location>
        <begin position="434"/>
        <end position="473"/>
    </location>
</feature>
<feature type="transmembrane region" description="Helical" evidence="8">
    <location>
        <begin position="156"/>
        <end position="177"/>
    </location>
</feature>
<dbReference type="PANTHER" id="PTHR48023:SF4">
    <property type="entry name" value="D-XYLOSE-PROTON SYMPORTER-LIKE 2"/>
    <property type="match status" value="1"/>
</dbReference>
<feature type="chain" id="PRO_5047341938" evidence="9">
    <location>
        <begin position="21"/>
        <end position="473"/>
    </location>
</feature>
<keyword evidence="3" id="KW-0813">Transport</keyword>
<organism evidence="11 12">
    <name type="scientific">Marinibaculum pumilum</name>
    <dbReference type="NCBI Taxonomy" id="1766165"/>
    <lineage>
        <taxon>Bacteria</taxon>
        <taxon>Pseudomonadati</taxon>
        <taxon>Pseudomonadota</taxon>
        <taxon>Alphaproteobacteria</taxon>
        <taxon>Rhodospirillales</taxon>
        <taxon>Rhodospirillaceae</taxon>
        <taxon>Marinibaculum</taxon>
    </lineage>
</organism>
<dbReference type="RefSeq" id="WP_379906331.1">
    <property type="nucleotide sequence ID" value="NZ_JBHRTR010000050.1"/>
</dbReference>
<feature type="domain" description="Major facilitator superfamily (MFS) profile" evidence="10">
    <location>
        <begin position="1"/>
        <end position="412"/>
    </location>
</feature>
<evidence type="ECO:0000256" key="3">
    <source>
        <dbReference type="ARBA" id="ARBA00022448"/>
    </source>
</evidence>
<evidence type="ECO:0000256" key="2">
    <source>
        <dbReference type="ARBA" id="ARBA00010992"/>
    </source>
</evidence>
<dbReference type="InterPro" id="IPR005828">
    <property type="entry name" value="MFS_sugar_transport-like"/>
</dbReference>
<dbReference type="Gene3D" id="1.20.1250.20">
    <property type="entry name" value="MFS general substrate transporter like domains"/>
    <property type="match status" value="1"/>
</dbReference>
<feature type="transmembrane region" description="Helical" evidence="8">
    <location>
        <begin position="322"/>
        <end position="345"/>
    </location>
</feature>
<evidence type="ECO:0000256" key="4">
    <source>
        <dbReference type="ARBA" id="ARBA00022692"/>
    </source>
</evidence>
<keyword evidence="5 8" id="KW-1133">Transmembrane helix</keyword>
<feature type="transmembrane region" description="Helical" evidence="8">
    <location>
        <begin position="357"/>
        <end position="377"/>
    </location>
</feature>
<feature type="transmembrane region" description="Helical" evidence="8">
    <location>
        <begin position="389"/>
        <end position="408"/>
    </location>
</feature>
<feature type="signal peptide" evidence="9">
    <location>
        <begin position="1"/>
        <end position="20"/>
    </location>
</feature>
<evidence type="ECO:0000256" key="9">
    <source>
        <dbReference type="SAM" id="SignalP"/>
    </source>
</evidence>
<evidence type="ECO:0000256" key="6">
    <source>
        <dbReference type="ARBA" id="ARBA00023136"/>
    </source>
</evidence>
<sequence length="473" mass="49224">MNRVVIACLLVGLAAGFAFAATTQLIDLARQAAGTSGFVIGVLATSVPVAAFGGALLCGPLAEIVGRRWALLGAACLLILGSLLSALAGTVSDLAFGRMVLGAGIGLAWVAAPMILSEASRAENRGRMVTLFFVGFGTGILAMAVLQIFADYAATWRLAFWIVCGLSVASLVAAWFSPPSPYWLFLRGDHDAGRAVLGRLGWPAGMAEPKADKIVANVRAGERLRLLSPMVRPVLFLTGALMLMDQVTGSSNVLFNSSLVDGLNVEQYQLLVAAGNLLTTLIVFALIDTVGRRILLLIGLAAAAVAMLVMAGALMYVTSPLIQGVIVAIAVCAVTLSLGPIPVLLTCELMPLHVRTMGIPIILSLNFLFDLPIVFSYQVAADSLGSAPLFLAYGIATLIGLALLWRVVPDPRRQSLEHIERYIRSGRAIRGLRAGGQADGGEEDSTAGPGRAPALGGSHAAGPATPQLGGQRP</sequence>
<feature type="transmembrane region" description="Helical" evidence="8">
    <location>
        <begin position="267"/>
        <end position="287"/>
    </location>
</feature>
<gene>
    <name evidence="11" type="ORF">ACFOGJ_26735</name>
</gene>
<reference evidence="12" key="1">
    <citation type="journal article" date="2019" name="Int. J. Syst. Evol. Microbiol.">
        <title>The Global Catalogue of Microorganisms (GCM) 10K type strain sequencing project: providing services to taxonomists for standard genome sequencing and annotation.</title>
        <authorList>
            <consortium name="The Broad Institute Genomics Platform"/>
            <consortium name="The Broad Institute Genome Sequencing Center for Infectious Disease"/>
            <person name="Wu L."/>
            <person name="Ma J."/>
        </authorList>
    </citation>
    <scope>NUCLEOTIDE SEQUENCE [LARGE SCALE GENOMIC DNA]</scope>
    <source>
        <strain evidence="12">KCTC 42964</strain>
    </source>
</reference>
<proteinExistence type="inferred from homology"/>
<dbReference type="SUPFAM" id="SSF103473">
    <property type="entry name" value="MFS general substrate transporter"/>
    <property type="match status" value="1"/>
</dbReference>
<dbReference type="PANTHER" id="PTHR48023">
    <property type="entry name" value="D-XYLOSE-PROTON SYMPORTER-LIKE 2"/>
    <property type="match status" value="1"/>
</dbReference>
<evidence type="ECO:0000256" key="7">
    <source>
        <dbReference type="SAM" id="MobiDB-lite"/>
    </source>
</evidence>
<dbReference type="PROSITE" id="PS00217">
    <property type="entry name" value="SUGAR_TRANSPORT_2"/>
    <property type="match status" value="1"/>
</dbReference>
<keyword evidence="6 8" id="KW-0472">Membrane</keyword>
<evidence type="ECO:0000256" key="1">
    <source>
        <dbReference type="ARBA" id="ARBA00004141"/>
    </source>
</evidence>
<dbReference type="InterPro" id="IPR036259">
    <property type="entry name" value="MFS_trans_sf"/>
</dbReference>
<dbReference type="Proteomes" id="UP001595528">
    <property type="component" value="Unassembled WGS sequence"/>
</dbReference>
<dbReference type="Pfam" id="PF00083">
    <property type="entry name" value="Sugar_tr"/>
    <property type="match status" value="1"/>
</dbReference>
<accession>A0ABV7L8N2</accession>
<evidence type="ECO:0000313" key="12">
    <source>
        <dbReference type="Proteomes" id="UP001595528"/>
    </source>
</evidence>
<keyword evidence="4 8" id="KW-0812">Transmembrane</keyword>
<dbReference type="InterPro" id="IPR020846">
    <property type="entry name" value="MFS_dom"/>
</dbReference>
<feature type="transmembrane region" description="Helical" evidence="8">
    <location>
        <begin position="128"/>
        <end position="150"/>
    </location>
</feature>
<evidence type="ECO:0000256" key="5">
    <source>
        <dbReference type="ARBA" id="ARBA00022989"/>
    </source>
</evidence>
<dbReference type="PROSITE" id="PS50850">
    <property type="entry name" value="MFS"/>
    <property type="match status" value="1"/>
</dbReference>
<feature type="transmembrane region" description="Helical" evidence="8">
    <location>
        <begin position="36"/>
        <end position="57"/>
    </location>
</feature>
<comment type="subcellular location">
    <subcellularLocation>
        <location evidence="1">Membrane</location>
        <topology evidence="1">Multi-pass membrane protein</topology>
    </subcellularLocation>
</comment>
<comment type="similarity">
    <text evidence="2">Belongs to the major facilitator superfamily. Sugar transporter (TC 2.A.1.1) family.</text>
</comment>
<name>A0ABV7L8N2_9PROT</name>
<dbReference type="InterPro" id="IPR005829">
    <property type="entry name" value="Sugar_transporter_CS"/>
</dbReference>
<dbReference type="InterPro" id="IPR050820">
    <property type="entry name" value="MFS_Sugar_Transporter"/>
</dbReference>